<evidence type="ECO:0000256" key="5">
    <source>
        <dbReference type="ARBA" id="ARBA00023002"/>
    </source>
</evidence>
<dbReference type="Gene3D" id="3.40.109.10">
    <property type="entry name" value="NADH Oxidase"/>
    <property type="match status" value="1"/>
</dbReference>
<name>A0A1A9WAA4_9MUSC</name>
<protein>
    <recommendedName>
        <fullName evidence="7">Nitroreductase domain-containing protein</fullName>
    </recommendedName>
</protein>
<dbReference type="InterPro" id="IPR050627">
    <property type="entry name" value="Nitroreductase/BluB"/>
</dbReference>
<comment type="cofactor">
    <cofactor evidence="1">
        <name>FMN</name>
        <dbReference type="ChEBI" id="CHEBI:58210"/>
    </cofactor>
</comment>
<organism evidence="8 9">
    <name type="scientific">Glossina brevipalpis</name>
    <dbReference type="NCBI Taxonomy" id="37001"/>
    <lineage>
        <taxon>Eukaryota</taxon>
        <taxon>Metazoa</taxon>
        <taxon>Ecdysozoa</taxon>
        <taxon>Arthropoda</taxon>
        <taxon>Hexapoda</taxon>
        <taxon>Insecta</taxon>
        <taxon>Pterygota</taxon>
        <taxon>Neoptera</taxon>
        <taxon>Endopterygota</taxon>
        <taxon>Diptera</taxon>
        <taxon>Brachycera</taxon>
        <taxon>Muscomorpha</taxon>
        <taxon>Hippoboscoidea</taxon>
        <taxon>Glossinidae</taxon>
        <taxon>Glossina</taxon>
    </lineage>
</organism>
<dbReference type="PANTHER" id="PTHR23026">
    <property type="entry name" value="NADPH NITROREDUCTASE"/>
    <property type="match status" value="1"/>
</dbReference>
<dbReference type="Proteomes" id="UP000091820">
    <property type="component" value="Unassembled WGS sequence"/>
</dbReference>
<dbReference type="EnsemblMetazoa" id="GBRI012049-RA">
    <property type="protein sequence ID" value="GBRI012049-PA"/>
    <property type="gene ID" value="GBRI012049"/>
</dbReference>
<dbReference type="STRING" id="37001.A0A1A9WAA4"/>
<dbReference type="GO" id="GO:0006570">
    <property type="term" value="P:tyrosine metabolic process"/>
    <property type="evidence" value="ECO:0007669"/>
    <property type="project" value="TreeGrafter"/>
</dbReference>
<keyword evidence="4" id="KW-0288">FMN</keyword>
<dbReference type="FunFam" id="3.40.109.10:FF:000004">
    <property type="entry name" value="Iodotyrosine deiodinase 1"/>
    <property type="match status" value="1"/>
</dbReference>
<reference evidence="9" key="1">
    <citation type="submission" date="2014-03" db="EMBL/GenBank/DDBJ databases">
        <authorList>
            <person name="Aksoy S."/>
            <person name="Warren W."/>
            <person name="Wilson R.K."/>
        </authorList>
    </citation>
    <scope>NUCLEOTIDE SEQUENCE [LARGE SCALE GENOMIC DNA]</scope>
    <source>
        <strain evidence="9">IAEA</strain>
    </source>
</reference>
<evidence type="ECO:0000313" key="9">
    <source>
        <dbReference type="Proteomes" id="UP000091820"/>
    </source>
</evidence>
<reference evidence="8" key="2">
    <citation type="submission" date="2020-05" db="UniProtKB">
        <authorList>
            <consortium name="EnsemblMetazoa"/>
        </authorList>
    </citation>
    <scope>IDENTIFICATION</scope>
    <source>
        <strain evidence="8">IAEA</strain>
    </source>
</reference>
<accession>A0A1A9WAA4</accession>
<dbReference type="PANTHER" id="PTHR23026:SF90">
    <property type="entry name" value="IODOTYROSINE DEIODINASE 1"/>
    <property type="match status" value="1"/>
</dbReference>
<dbReference type="InterPro" id="IPR000415">
    <property type="entry name" value="Nitroreductase-like"/>
</dbReference>
<evidence type="ECO:0000259" key="7">
    <source>
        <dbReference type="Pfam" id="PF00881"/>
    </source>
</evidence>
<evidence type="ECO:0000256" key="6">
    <source>
        <dbReference type="SAM" id="Phobius"/>
    </source>
</evidence>
<keyword evidence="5" id="KW-0560">Oxidoreductase</keyword>
<dbReference type="InterPro" id="IPR029479">
    <property type="entry name" value="Nitroreductase"/>
</dbReference>
<keyword evidence="6" id="KW-1133">Transmembrane helix</keyword>
<dbReference type="SUPFAM" id="SSF55469">
    <property type="entry name" value="FMN-dependent nitroreductase-like"/>
    <property type="match status" value="1"/>
</dbReference>
<feature type="transmembrane region" description="Helical" evidence="6">
    <location>
        <begin position="214"/>
        <end position="236"/>
    </location>
</feature>
<evidence type="ECO:0000313" key="8">
    <source>
        <dbReference type="EnsemblMetazoa" id="GBRI012049-PA"/>
    </source>
</evidence>
<dbReference type="GO" id="GO:0005886">
    <property type="term" value="C:plasma membrane"/>
    <property type="evidence" value="ECO:0007669"/>
    <property type="project" value="TreeGrafter"/>
</dbReference>
<keyword evidence="6" id="KW-0472">Membrane</keyword>
<evidence type="ECO:0000256" key="2">
    <source>
        <dbReference type="ARBA" id="ARBA00007118"/>
    </source>
</evidence>
<evidence type="ECO:0000256" key="3">
    <source>
        <dbReference type="ARBA" id="ARBA00022630"/>
    </source>
</evidence>
<dbReference type="CDD" id="cd02144">
    <property type="entry name" value="iodotyrosine_dehalogenase"/>
    <property type="match status" value="1"/>
</dbReference>
<sequence>MITSEDFEKSFFIRNWFSILLVIFGTAIVLKCLKFNIAKYFWNPGDARFVKDIASNSEKEHCQDYVPALPEVDHVSYIGATVTLPGGARQFYEMVNNRRSVRTFKAHPIPSFQVIENCILAAGCAPSGAHTEPWTYCVVSKRDLKYRIRCIVEKEEEVNYAHRMNKQWISDLRPLKTNHVKSYLTDAPYLILVFKQVYGFTKTGNRKQHYYNEISVSIGIGILLCALQAAGLSSLVTTPLNCGPALRCLLKRPINEKLLVLMPIGYPSDDCLVPNFKRKELKDILFTK</sequence>
<dbReference type="GO" id="GO:0032553">
    <property type="term" value="F:ribonucleotide binding"/>
    <property type="evidence" value="ECO:0007669"/>
    <property type="project" value="UniProtKB-ARBA"/>
</dbReference>
<proteinExistence type="inferred from homology"/>
<dbReference type="GO" id="GO:0140616">
    <property type="term" value="F:iodotyrosine deiodinase activity"/>
    <property type="evidence" value="ECO:0007669"/>
    <property type="project" value="UniProtKB-ARBA"/>
</dbReference>
<feature type="transmembrane region" description="Helical" evidence="6">
    <location>
        <begin position="12"/>
        <end position="33"/>
    </location>
</feature>
<keyword evidence="3" id="KW-0285">Flavoprotein</keyword>
<dbReference type="AlphaFoldDB" id="A0A1A9WAA4"/>
<keyword evidence="9" id="KW-1185">Reference proteome</keyword>
<feature type="domain" description="Nitroreductase" evidence="7">
    <location>
        <begin position="96"/>
        <end position="266"/>
    </location>
</feature>
<dbReference type="VEuPathDB" id="VectorBase:GBRI012049"/>
<evidence type="ECO:0000256" key="4">
    <source>
        <dbReference type="ARBA" id="ARBA00022643"/>
    </source>
</evidence>
<keyword evidence="6" id="KW-0812">Transmembrane</keyword>
<dbReference type="Pfam" id="PF00881">
    <property type="entry name" value="Nitroreductase"/>
    <property type="match status" value="1"/>
</dbReference>
<evidence type="ECO:0000256" key="1">
    <source>
        <dbReference type="ARBA" id="ARBA00001917"/>
    </source>
</evidence>
<comment type="similarity">
    <text evidence="2">Belongs to the nitroreductase family.</text>
</comment>